<evidence type="ECO:0000256" key="3">
    <source>
        <dbReference type="ARBA" id="ARBA00022801"/>
    </source>
</evidence>
<keyword evidence="3" id="KW-0378">Hydrolase</keyword>
<dbReference type="PANTHER" id="PTHR30404:SF0">
    <property type="entry name" value="N-ACETYLMURAMOYL-L-ALANINE AMIDASE AMIC"/>
    <property type="match status" value="1"/>
</dbReference>
<feature type="domain" description="MurNAc-LAA" evidence="5">
    <location>
        <begin position="230"/>
        <end position="385"/>
    </location>
</feature>
<feature type="chain" id="PRO_5037502309" description="N-acetylmuramoyl-L-alanine amidase" evidence="4">
    <location>
        <begin position="25"/>
        <end position="400"/>
    </location>
</feature>
<evidence type="ECO:0000313" key="7">
    <source>
        <dbReference type="Proteomes" id="UP000649829"/>
    </source>
</evidence>
<organism evidence="6 7">
    <name type="scientific">Pseudooceanicola nanhaiensis</name>
    <dbReference type="NCBI Taxonomy" id="375761"/>
    <lineage>
        <taxon>Bacteria</taxon>
        <taxon>Pseudomonadati</taxon>
        <taxon>Pseudomonadota</taxon>
        <taxon>Alphaproteobacteria</taxon>
        <taxon>Rhodobacterales</taxon>
        <taxon>Paracoccaceae</taxon>
        <taxon>Pseudooceanicola</taxon>
    </lineage>
</organism>
<dbReference type="AlphaFoldDB" id="A0A917SW20"/>
<dbReference type="GO" id="GO:0008745">
    <property type="term" value="F:N-acetylmuramoyl-L-alanine amidase activity"/>
    <property type="evidence" value="ECO:0007669"/>
    <property type="project" value="UniProtKB-EC"/>
</dbReference>
<reference evidence="6" key="1">
    <citation type="journal article" date="2014" name="Int. J. Syst. Evol. Microbiol.">
        <title>Complete genome sequence of Corynebacterium casei LMG S-19264T (=DSM 44701T), isolated from a smear-ripened cheese.</title>
        <authorList>
            <consortium name="US DOE Joint Genome Institute (JGI-PGF)"/>
            <person name="Walter F."/>
            <person name="Albersmeier A."/>
            <person name="Kalinowski J."/>
            <person name="Ruckert C."/>
        </authorList>
    </citation>
    <scope>NUCLEOTIDE SEQUENCE</scope>
    <source>
        <strain evidence="6">CGMCC 1.6293</strain>
    </source>
</reference>
<dbReference type="InterPro" id="IPR002508">
    <property type="entry name" value="MurNAc-LAA_cat"/>
</dbReference>
<dbReference type="Gene3D" id="3.40.630.40">
    <property type="entry name" value="Zn-dependent exopeptidases"/>
    <property type="match status" value="1"/>
</dbReference>
<dbReference type="EMBL" id="BMLF01000002">
    <property type="protein sequence ID" value="GGM01426.1"/>
    <property type="molecule type" value="Genomic_DNA"/>
</dbReference>
<dbReference type="InterPro" id="IPR050695">
    <property type="entry name" value="N-acetylmuramoyl_amidase_3"/>
</dbReference>
<sequence>MGRHIFHILGALALVLTQAGTVPAQDFTGLARVDPAESGLRETAGGLTVELALSQGVPWRVFTLDAPPRAVFDFREVDWSGLAGGAFGDGVRFGGYRPGWSRLVVDLHGPLALDRAGLQVDAETGRARLVARFAEVGAERFAALSGAPEDAGPWDEATAEAVPAPDAPMVVVIDAGHGGIDPGAEREGLVEKDLMLTFARELSDVLIRAGNVDVVLTRPDDSFVSLERRVELAHEVGADVFLSLHADALSEGGARGAVVYTLSQTASDEASEKLAERHDRDDLLSGVDLTGKDDVVAGVLMDLARTETRPRTHRLADALVAAFRASGAPVNSHVRRSAGFSVLKAPDIPSVLIEVGFLSDKRDRTNIADRAFRARVAAAIRDALAAWALEDEALAPLLRQ</sequence>
<dbReference type="Gene3D" id="2.60.40.3500">
    <property type="match status" value="1"/>
</dbReference>
<dbReference type="Pfam" id="PF01520">
    <property type="entry name" value="Amidase_3"/>
    <property type="match status" value="1"/>
</dbReference>
<dbReference type="PANTHER" id="PTHR30404">
    <property type="entry name" value="N-ACETYLMURAMOYL-L-ALANINE AMIDASE"/>
    <property type="match status" value="1"/>
</dbReference>
<gene>
    <name evidence="6" type="primary">amiC</name>
    <name evidence="6" type="ORF">GCM10011534_24100</name>
</gene>
<dbReference type="GO" id="GO:0009253">
    <property type="term" value="P:peptidoglycan catabolic process"/>
    <property type="evidence" value="ECO:0007669"/>
    <property type="project" value="InterPro"/>
</dbReference>
<dbReference type="SMART" id="SM00646">
    <property type="entry name" value="Ami_3"/>
    <property type="match status" value="1"/>
</dbReference>
<dbReference type="SUPFAM" id="SSF53187">
    <property type="entry name" value="Zn-dependent exopeptidases"/>
    <property type="match status" value="1"/>
</dbReference>
<dbReference type="RefSeq" id="WP_028287719.1">
    <property type="nucleotide sequence ID" value="NZ_BMLF01000002.1"/>
</dbReference>
<comment type="caution">
    <text evidence="6">The sequence shown here is derived from an EMBL/GenBank/DDBJ whole genome shotgun (WGS) entry which is preliminary data.</text>
</comment>
<evidence type="ECO:0000256" key="2">
    <source>
        <dbReference type="ARBA" id="ARBA00011901"/>
    </source>
</evidence>
<evidence type="ECO:0000256" key="4">
    <source>
        <dbReference type="SAM" id="SignalP"/>
    </source>
</evidence>
<dbReference type="Proteomes" id="UP000649829">
    <property type="component" value="Unassembled WGS sequence"/>
</dbReference>
<keyword evidence="7" id="KW-1185">Reference proteome</keyword>
<feature type="signal peptide" evidence="4">
    <location>
        <begin position="1"/>
        <end position="24"/>
    </location>
</feature>
<evidence type="ECO:0000256" key="1">
    <source>
        <dbReference type="ARBA" id="ARBA00001561"/>
    </source>
</evidence>
<keyword evidence="4" id="KW-0732">Signal</keyword>
<name>A0A917SW20_9RHOB</name>
<protein>
    <recommendedName>
        <fullName evidence="2">N-acetylmuramoyl-L-alanine amidase</fullName>
        <ecNumber evidence="2">3.5.1.28</ecNumber>
    </recommendedName>
</protein>
<accession>A0A917SW20</accession>
<evidence type="ECO:0000313" key="6">
    <source>
        <dbReference type="EMBL" id="GGM01426.1"/>
    </source>
</evidence>
<proteinExistence type="predicted"/>
<dbReference type="GO" id="GO:0030288">
    <property type="term" value="C:outer membrane-bounded periplasmic space"/>
    <property type="evidence" value="ECO:0007669"/>
    <property type="project" value="TreeGrafter"/>
</dbReference>
<dbReference type="EC" id="3.5.1.28" evidence="2"/>
<dbReference type="CDD" id="cd02696">
    <property type="entry name" value="MurNAc-LAA"/>
    <property type="match status" value="1"/>
</dbReference>
<reference evidence="6" key="2">
    <citation type="submission" date="2020-09" db="EMBL/GenBank/DDBJ databases">
        <authorList>
            <person name="Sun Q."/>
            <person name="Zhou Y."/>
        </authorList>
    </citation>
    <scope>NUCLEOTIDE SEQUENCE</scope>
    <source>
        <strain evidence="6">CGMCC 1.6293</strain>
    </source>
</reference>
<comment type="catalytic activity">
    <reaction evidence="1">
        <text>Hydrolyzes the link between N-acetylmuramoyl residues and L-amino acid residues in certain cell-wall glycopeptides.</text>
        <dbReference type="EC" id="3.5.1.28"/>
    </reaction>
</comment>
<evidence type="ECO:0000259" key="5">
    <source>
        <dbReference type="SMART" id="SM00646"/>
    </source>
</evidence>